<dbReference type="Gene3D" id="3.40.50.150">
    <property type="entry name" value="Vaccinia Virus protein VP39"/>
    <property type="match status" value="1"/>
</dbReference>
<name>A0A0L6U0C4_9FIRM</name>
<feature type="domain" description="Methyltransferase small" evidence="1">
    <location>
        <begin position="35"/>
        <end position="174"/>
    </location>
</feature>
<sequence>MDNFLKIGERIEDLGLKNLKIIQNPEFFCFGMDAVLLSWFVSKHTKGCIDIIDLGTGTGIIPLLLYGKTKARSITGLEIQEPLVEMARRSMVINGLTSQIKILHGDIKNPGEEVVPNHYDVVVSNPPYMRADAGLKNARDTKTISRHEILCSIEDILIFSKRMLKDRGRLFLVHRPERLADIISLMREYKIEVKHLQFVYPSIHKQSNLVLIEGRKGGRAGLKTEAPLIVYNEEGQYCDDIYDIYGMKKPEQGDC</sequence>
<dbReference type="SUPFAM" id="SSF53335">
    <property type="entry name" value="S-adenosyl-L-methionine-dependent methyltransferases"/>
    <property type="match status" value="1"/>
</dbReference>
<dbReference type="EMBL" id="LGYO01000022">
    <property type="protein sequence ID" value="KNZ41943.1"/>
    <property type="molecule type" value="Genomic_DNA"/>
</dbReference>
<evidence type="ECO:0000259" key="1">
    <source>
        <dbReference type="Pfam" id="PF05175"/>
    </source>
</evidence>
<dbReference type="PANTHER" id="PTHR47739">
    <property type="entry name" value="TRNA1(VAL) (ADENINE(37)-N6)-METHYLTRANSFERASE"/>
    <property type="match status" value="1"/>
</dbReference>
<dbReference type="Pfam" id="PF05175">
    <property type="entry name" value="MTS"/>
    <property type="match status" value="1"/>
</dbReference>
<dbReference type="GO" id="GO:0003676">
    <property type="term" value="F:nucleic acid binding"/>
    <property type="evidence" value="ECO:0007669"/>
    <property type="project" value="InterPro"/>
</dbReference>
<accession>A0A0L6U0C4</accession>
<dbReference type="InterPro" id="IPR050210">
    <property type="entry name" value="tRNA_Adenine-N(6)_MTase"/>
</dbReference>
<dbReference type="AlphaFoldDB" id="A0A0L6U0C4"/>
<dbReference type="STRING" id="52689.AKG39_10055"/>
<organism evidence="2 3">
    <name type="scientific">Acetobacterium bakii</name>
    <dbReference type="NCBI Taxonomy" id="52689"/>
    <lineage>
        <taxon>Bacteria</taxon>
        <taxon>Bacillati</taxon>
        <taxon>Bacillota</taxon>
        <taxon>Clostridia</taxon>
        <taxon>Eubacteriales</taxon>
        <taxon>Eubacteriaceae</taxon>
        <taxon>Acetobacterium</taxon>
    </lineage>
</organism>
<dbReference type="PROSITE" id="PS00092">
    <property type="entry name" value="N6_MTASE"/>
    <property type="match status" value="1"/>
</dbReference>
<dbReference type="InterPro" id="IPR007848">
    <property type="entry name" value="Small_mtfrase_dom"/>
</dbReference>
<dbReference type="InterPro" id="IPR029063">
    <property type="entry name" value="SAM-dependent_MTases_sf"/>
</dbReference>
<dbReference type="GO" id="GO:0032259">
    <property type="term" value="P:methylation"/>
    <property type="evidence" value="ECO:0007669"/>
    <property type="project" value="InterPro"/>
</dbReference>
<dbReference type="Proteomes" id="UP000036873">
    <property type="component" value="Unassembled WGS sequence"/>
</dbReference>
<dbReference type="GO" id="GO:0008170">
    <property type="term" value="F:N-methyltransferase activity"/>
    <property type="evidence" value="ECO:0007669"/>
    <property type="project" value="UniProtKB-ARBA"/>
</dbReference>
<dbReference type="InterPro" id="IPR002052">
    <property type="entry name" value="DNA_methylase_N6_adenine_CS"/>
</dbReference>
<dbReference type="CDD" id="cd02440">
    <property type="entry name" value="AdoMet_MTases"/>
    <property type="match status" value="1"/>
</dbReference>
<evidence type="ECO:0000313" key="2">
    <source>
        <dbReference type="EMBL" id="KNZ41943.1"/>
    </source>
</evidence>
<dbReference type="GO" id="GO:0008757">
    <property type="term" value="F:S-adenosylmethionine-dependent methyltransferase activity"/>
    <property type="evidence" value="ECO:0007669"/>
    <property type="project" value="UniProtKB-ARBA"/>
</dbReference>
<comment type="caution">
    <text evidence="2">The sequence shown here is derived from an EMBL/GenBank/DDBJ whole genome shotgun (WGS) entry which is preliminary data.</text>
</comment>
<evidence type="ECO:0000313" key="3">
    <source>
        <dbReference type="Proteomes" id="UP000036873"/>
    </source>
</evidence>
<gene>
    <name evidence="2" type="ORF">AKG39_10055</name>
</gene>
<dbReference type="PANTHER" id="PTHR47739:SF1">
    <property type="entry name" value="TRNA1(VAL) (ADENINE(37)-N6)-METHYLTRANSFERASE"/>
    <property type="match status" value="1"/>
</dbReference>
<proteinExistence type="predicted"/>
<protein>
    <recommendedName>
        <fullName evidence="1">Methyltransferase small domain-containing protein</fullName>
    </recommendedName>
</protein>
<dbReference type="OrthoDB" id="9777257at2"/>
<reference evidence="3" key="1">
    <citation type="submission" date="2015-07" db="EMBL/GenBank/DDBJ databases">
        <title>Draft genome sequence of Acetobacterium bakii DSM 8293, a potential psychrophilic chemical producer through syngas fermentation.</title>
        <authorList>
            <person name="Song Y."/>
            <person name="Hwang S."/>
            <person name="Cho B.-K."/>
        </authorList>
    </citation>
    <scope>NUCLEOTIDE SEQUENCE [LARGE SCALE GENOMIC DNA]</scope>
    <source>
        <strain evidence="3">DSM 8239</strain>
    </source>
</reference>
<keyword evidence="3" id="KW-1185">Reference proteome</keyword>